<evidence type="ECO:0000313" key="3">
    <source>
        <dbReference type="Proteomes" id="UP000028073"/>
    </source>
</evidence>
<comment type="caution">
    <text evidence="2">The sequence shown here is derived from an EMBL/GenBank/DDBJ whole genome shotgun (WGS) entry which is preliminary data.</text>
</comment>
<dbReference type="Proteomes" id="UP000028073">
    <property type="component" value="Unassembled WGS sequence"/>
</dbReference>
<dbReference type="InterPro" id="IPR012433">
    <property type="entry name" value="Imm11"/>
</dbReference>
<proteinExistence type="predicted"/>
<accession>A0A081NEP4</accession>
<gene>
    <name evidence="2" type="ORF">GZ78_19945</name>
</gene>
<evidence type="ECO:0000313" key="2">
    <source>
        <dbReference type="EMBL" id="KEQ16917.1"/>
    </source>
</evidence>
<dbReference type="Pfam" id="PF07791">
    <property type="entry name" value="Imm11"/>
    <property type="match status" value="1"/>
</dbReference>
<reference evidence="2 3" key="1">
    <citation type="submission" date="2014-06" db="EMBL/GenBank/DDBJ databases">
        <title>Whole Genome Sequences of Three Symbiotic Endozoicomonas Bacteria.</title>
        <authorList>
            <person name="Neave M.J."/>
            <person name="Apprill A."/>
            <person name="Voolstra C.R."/>
        </authorList>
    </citation>
    <scope>NUCLEOTIDE SEQUENCE [LARGE SCALE GENOMIC DNA]</scope>
    <source>
        <strain evidence="2 3">DSM 25634</strain>
    </source>
</reference>
<evidence type="ECO:0000259" key="1">
    <source>
        <dbReference type="Pfam" id="PF07791"/>
    </source>
</evidence>
<protein>
    <recommendedName>
        <fullName evidence="1">Immunity MXAN-0049 protein domain-containing protein</fullName>
    </recommendedName>
</protein>
<dbReference type="STRING" id="1137799.GZ78_19945"/>
<dbReference type="AlphaFoldDB" id="A0A081NEP4"/>
<sequence>MKMYVLSADTNHYATFVPVDEDYDEVFGDLWCKGEELSANWPKPLEIELDEEDENKPVGDFGFLFSGSLVLSNRAKELLSGMLSAQDELMQLSLAGEDYWLLNIRNILNALNAEATEFNEVGLLVKRVFDSRLVSSSDFFKIEEDNKTYIYCSERAVDVMKASGLTGLVFEEVDVV</sequence>
<feature type="domain" description="Immunity MXAN-0049 protein" evidence="1">
    <location>
        <begin position="40"/>
        <end position="173"/>
    </location>
</feature>
<name>A0A081NEP4_9GAMM</name>
<dbReference type="EMBL" id="JOKH01000004">
    <property type="protein sequence ID" value="KEQ16917.1"/>
    <property type="molecule type" value="Genomic_DNA"/>
</dbReference>
<keyword evidence="3" id="KW-1185">Reference proteome</keyword>
<dbReference type="eggNOG" id="ENOG503168V">
    <property type="taxonomic scope" value="Bacteria"/>
</dbReference>
<organism evidence="2 3">
    <name type="scientific">Endozoicomonas numazuensis</name>
    <dbReference type="NCBI Taxonomy" id="1137799"/>
    <lineage>
        <taxon>Bacteria</taxon>
        <taxon>Pseudomonadati</taxon>
        <taxon>Pseudomonadota</taxon>
        <taxon>Gammaproteobacteria</taxon>
        <taxon>Oceanospirillales</taxon>
        <taxon>Endozoicomonadaceae</taxon>
        <taxon>Endozoicomonas</taxon>
    </lineage>
</organism>